<dbReference type="InterPro" id="IPR051394">
    <property type="entry name" value="Glutamate_Synthase"/>
</dbReference>
<gene>
    <name evidence="2" type="ORF">ElyMa_005700400</name>
</gene>
<dbReference type="InterPro" id="IPR036188">
    <property type="entry name" value="FAD/NAD-bd_sf"/>
</dbReference>
<organism evidence="2 3">
    <name type="scientific">Elysia marginata</name>
    <dbReference type="NCBI Taxonomy" id="1093978"/>
    <lineage>
        <taxon>Eukaryota</taxon>
        <taxon>Metazoa</taxon>
        <taxon>Spiralia</taxon>
        <taxon>Lophotrochozoa</taxon>
        <taxon>Mollusca</taxon>
        <taxon>Gastropoda</taxon>
        <taxon>Heterobranchia</taxon>
        <taxon>Euthyneura</taxon>
        <taxon>Panpulmonata</taxon>
        <taxon>Sacoglossa</taxon>
        <taxon>Placobranchoidea</taxon>
        <taxon>Plakobranchidae</taxon>
        <taxon>Elysia</taxon>
    </lineage>
</organism>
<comment type="caution">
    <text evidence="2">The sequence shown here is derived from an EMBL/GenBank/DDBJ whole genome shotgun (WGS) entry which is preliminary data.</text>
</comment>
<evidence type="ECO:0000259" key="1">
    <source>
        <dbReference type="Pfam" id="PF07992"/>
    </source>
</evidence>
<keyword evidence="3" id="KW-1185">Reference proteome</keyword>
<accession>A0AAV4FIN3</accession>
<evidence type="ECO:0000313" key="3">
    <source>
        <dbReference type="Proteomes" id="UP000762676"/>
    </source>
</evidence>
<feature type="domain" description="FAD/NAD(P)-binding" evidence="1">
    <location>
        <begin position="117"/>
        <end position="207"/>
    </location>
</feature>
<name>A0AAV4FIN3_9GAST</name>
<dbReference type="AlphaFoldDB" id="A0AAV4FIN3"/>
<sequence>MNFLESWQKRQEGKENPYISAKDKDVIVIGGGDTGCDCIATSLRHGAKSITTFEILPEPPATRADSNPWPTWPRIFRVDYGHEEVKLKWGRDPRVFNVKSLNFEGDANGNVTGVKTTLVKWSKDDSGRWTMKDVEGSEKTYKCDLVLLAMGFLGPERSIVEELSVDLDPRGNLQTPRSKYNTCVPNLYAAGDCRRGQSLVVWAIHEGRQCAQQVDADLMGHSSLAGPGGIVNTLL</sequence>
<evidence type="ECO:0000313" key="2">
    <source>
        <dbReference type="EMBL" id="GFR72215.1"/>
    </source>
</evidence>
<dbReference type="GO" id="GO:0016491">
    <property type="term" value="F:oxidoreductase activity"/>
    <property type="evidence" value="ECO:0007669"/>
    <property type="project" value="InterPro"/>
</dbReference>
<dbReference type="PANTHER" id="PTHR43100">
    <property type="entry name" value="GLUTAMATE SYNTHASE [NADPH] SMALL CHAIN"/>
    <property type="match status" value="1"/>
</dbReference>
<dbReference type="InterPro" id="IPR023753">
    <property type="entry name" value="FAD/NAD-binding_dom"/>
</dbReference>
<dbReference type="SUPFAM" id="SSF51905">
    <property type="entry name" value="FAD/NAD(P)-binding domain"/>
    <property type="match status" value="1"/>
</dbReference>
<protein>
    <submittedName>
        <fullName evidence="2">Glutamate synthase [NADH]</fullName>
    </submittedName>
</protein>
<dbReference type="Gene3D" id="3.50.50.60">
    <property type="entry name" value="FAD/NAD(P)-binding domain"/>
    <property type="match status" value="1"/>
</dbReference>
<dbReference type="EMBL" id="BMAT01011398">
    <property type="protein sequence ID" value="GFR72215.1"/>
    <property type="molecule type" value="Genomic_DNA"/>
</dbReference>
<reference evidence="2 3" key="1">
    <citation type="journal article" date="2021" name="Elife">
        <title>Chloroplast acquisition without the gene transfer in kleptoplastic sea slugs, Plakobranchus ocellatus.</title>
        <authorList>
            <person name="Maeda T."/>
            <person name="Takahashi S."/>
            <person name="Yoshida T."/>
            <person name="Shimamura S."/>
            <person name="Takaki Y."/>
            <person name="Nagai Y."/>
            <person name="Toyoda A."/>
            <person name="Suzuki Y."/>
            <person name="Arimoto A."/>
            <person name="Ishii H."/>
            <person name="Satoh N."/>
            <person name="Nishiyama T."/>
            <person name="Hasebe M."/>
            <person name="Maruyama T."/>
            <person name="Minagawa J."/>
            <person name="Obokata J."/>
            <person name="Shigenobu S."/>
        </authorList>
    </citation>
    <scope>NUCLEOTIDE SEQUENCE [LARGE SCALE GENOMIC DNA]</scope>
</reference>
<dbReference type="Pfam" id="PF07992">
    <property type="entry name" value="Pyr_redox_2"/>
    <property type="match status" value="1"/>
</dbReference>
<dbReference type="Proteomes" id="UP000762676">
    <property type="component" value="Unassembled WGS sequence"/>
</dbReference>
<dbReference type="PANTHER" id="PTHR43100:SF1">
    <property type="entry name" value="GLUTAMATE SYNTHASE [NADPH] SMALL CHAIN"/>
    <property type="match status" value="1"/>
</dbReference>
<proteinExistence type="predicted"/>